<evidence type="ECO:0000313" key="1">
    <source>
        <dbReference type="EMBL" id="KAJ8623950.1"/>
    </source>
</evidence>
<reference evidence="1 2" key="1">
    <citation type="journal article" date="2022" name="Hortic Res">
        <title>A haplotype resolved chromosomal level avocado genome allows analysis of novel avocado genes.</title>
        <authorList>
            <person name="Nath O."/>
            <person name="Fletcher S.J."/>
            <person name="Hayward A."/>
            <person name="Shaw L.M."/>
            <person name="Masouleh A.K."/>
            <person name="Furtado A."/>
            <person name="Henry R.J."/>
            <person name="Mitter N."/>
        </authorList>
    </citation>
    <scope>NUCLEOTIDE SEQUENCE [LARGE SCALE GENOMIC DNA]</scope>
    <source>
        <strain evidence="2">cv. Hass</strain>
    </source>
</reference>
<gene>
    <name evidence="1" type="ORF">MRB53_032480</name>
</gene>
<sequence>MASGASYGNGAAKQYLKLDRSLFSNSNIKSSLKPKQSSASATVGVRRNSLASLTTATTKDDTGGQHSGFFLFFWSYFADLDGRDGLMYC</sequence>
<comment type="caution">
    <text evidence="1">The sequence shown here is derived from an EMBL/GenBank/DDBJ whole genome shotgun (WGS) entry which is preliminary data.</text>
</comment>
<organism evidence="1 2">
    <name type="scientific">Persea americana</name>
    <name type="common">Avocado</name>
    <dbReference type="NCBI Taxonomy" id="3435"/>
    <lineage>
        <taxon>Eukaryota</taxon>
        <taxon>Viridiplantae</taxon>
        <taxon>Streptophyta</taxon>
        <taxon>Embryophyta</taxon>
        <taxon>Tracheophyta</taxon>
        <taxon>Spermatophyta</taxon>
        <taxon>Magnoliopsida</taxon>
        <taxon>Magnoliidae</taxon>
        <taxon>Laurales</taxon>
        <taxon>Lauraceae</taxon>
        <taxon>Persea</taxon>
    </lineage>
</organism>
<protein>
    <submittedName>
        <fullName evidence="1">Uncharacterized protein</fullName>
    </submittedName>
</protein>
<accession>A0ACC2KSB6</accession>
<evidence type="ECO:0000313" key="2">
    <source>
        <dbReference type="Proteomes" id="UP001234297"/>
    </source>
</evidence>
<proteinExistence type="predicted"/>
<dbReference type="EMBL" id="CM056819">
    <property type="protein sequence ID" value="KAJ8623950.1"/>
    <property type="molecule type" value="Genomic_DNA"/>
</dbReference>
<name>A0ACC2KSB6_PERAE</name>
<keyword evidence="2" id="KW-1185">Reference proteome</keyword>
<dbReference type="Proteomes" id="UP001234297">
    <property type="component" value="Chromosome 11"/>
</dbReference>